<dbReference type="SMART" id="SM00327">
    <property type="entry name" value="VWA"/>
    <property type="match status" value="1"/>
</dbReference>
<feature type="chain" id="PRO_5031296680" evidence="2">
    <location>
        <begin position="27"/>
        <end position="963"/>
    </location>
</feature>
<sequence>MKKILLPFLLLPMLLSILFSPTGASAAADPPSVNFSAKASQEIIVKPQNADAIGGLDLHLVPKGMATNPDRDPIDLIFIFDKSGSMNESGRNPKKFQDAKDAIEEAVEYFKEHGQPGDRFGLVPFDTGVATDKIVYFSVDHFITNLNKIEATVDSLSASGGTNYTQSFETALQMLGGKKSGAEKPADNQYVIFMTDGEPTFSNFKETITYQKQVQVGTKRECYWFFCQDVPVYETKTVKEEVLVYHEIYTNTRTGQDFSEVYYYVNGRKQTINQNVNETKKRIKEHGLALAQSLSASNIKLYSIGFGNDNEVDMSYLRQLSAVTGVTARQASQGNISEVFRSISGEIDTPSINGEITVDLSKFNGKVKLAEGANAAISNGVATIKFDLKYPLNQEAPQPIDFSLPLSFTEAGDYIFNDIKLVYRDITGKQLAPITHAPVKISVKDDAAPSMIGEMKLTGITNSVDNLVKVSGSKERSNEFKVDYKLTPNGLYSSLVTGRLTDIQIIQPLPNGISIVPTQGVKEIIGADGRKAAQITVSQNISYALGNFLPGNLAASLNLKGDWALNNVKMPTAYVAYKDSRFGEQQASIAPANQFINLRVRLNEMGGKAYDGYASGIINKVDLNNNNSVLAQTEFPNDYGLKPKPIKDMEFVGDKNTAIKITYSDNEEVIIYLTPDFEMTGQDSGVAYKDGDVTSEKVNVDVTQLVAGKGVKYYYSIENPNGNIGWTEFDPSKSIVINDIGKNTIRIKAEGGFAFNTPVEKDITLQVPVESINVTPNPLELEVDEVKSFSVNISPLNASNRDLDIYIEDQNIAEYKGDMRIIGKAEGETYLVVKTKDGSGITVRVPVIVKDAYIGLKEIKFIKSVFKIEEGEEIALKDVLIFNPNNATDKDIESLLSTLPDKVSVRKEGSEWYIIGEEVGYSTVTAEAEKQRDQSKPKASALFEVGPEGADHDSGGSNGAGRW</sequence>
<keyword evidence="5" id="KW-1185">Reference proteome</keyword>
<organism evidence="4 5">
    <name type="scientific">Bacillus mesophilum</name>
    <dbReference type="NCBI Taxonomy" id="1071718"/>
    <lineage>
        <taxon>Bacteria</taxon>
        <taxon>Bacillati</taxon>
        <taxon>Bacillota</taxon>
        <taxon>Bacilli</taxon>
        <taxon>Bacillales</taxon>
        <taxon>Bacillaceae</taxon>
        <taxon>Bacillus</taxon>
    </lineage>
</organism>
<dbReference type="Gene3D" id="2.60.40.1080">
    <property type="match status" value="1"/>
</dbReference>
<proteinExistence type="predicted"/>
<dbReference type="EMBL" id="WBOT01000002">
    <property type="protein sequence ID" value="KAB2334386.1"/>
    <property type="molecule type" value="Genomic_DNA"/>
</dbReference>
<gene>
    <name evidence="4" type="ORF">F7732_08450</name>
</gene>
<dbReference type="CDD" id="cd00198">
    <property type="entry name" value="vWFA"/>
    <property type="match status" value="1"/>
</dbReference>
<comment type="caution">
    <text evidence="4">The sequence shown here is derived from an EMBL/GenBank/DDBJ whole genome shotgun (WGS) entry which is preliminary data.</text>
</comment>
<dbReference type="InterPro" id="IPR002035">
    <property type="entry name" value="VWF_A"/>
</dbReference>
<dbReference type="Proteomes" id="UP000441354">
    <property type="component" value="Unassembled WGS sequence"/>
</dbReference>
<feature type="signal peptide" evidence="2">
    <location>
        <begin position="1"/>
        <end position="26"/>
    </location>
</feature>
<evidence type="ECO:0000313" key="5">
    <source>
        <dbReference type="Proteomes" id="UP000441354"/>
    </source>
</evidence>
<dbReference type="Gene3D" id="3.40.50.410">
    <property type="entry name" value="von Willebrand factor, type A domain"/>
    <property type="match status" value="1"/>
</dbReference>
<dbReference type="PANTHER" id="PTHR10338">
    <property type="entry name" value="INTER-ALPHA-TRYPSIN INHIBITOR HEAVY CHAIN FAMILY MEMBER"/>
    <property type="match status" value="1"/>
</dbReference>
<name>A0A7V7UWH7_9BACI</name>
<feature type="compositionally biased region" description="Basic and acidic residues" evidence="1">
    <location>
        <begin position="927"/>
        <end position="936"/>
    </location>
</feature>
<feature type="domain" description="VWFA" evidence="3">
    <location>
        <begin position="75"/>
        <end position="347"/>
    </location>
</feature>
<reference evidence="4 5" key="1">
    <citation type="journal article" date="2014" name="Arch. Microbiol.">
        <title>Bacillus mesophilum sp. nov., strain IITR-54T, a novel 4-chlorobiphenyl dechlorinating bacterium.</title>
        <authorList>
            <person name="Manickam N."/>
            <person name="Singh N.K."/>
            <person name="Bajaj A."/>
            <person name="Kumar R.M."/>
            <person name="Kaur G."/>
            <person name="Kaur N."/>
            <person name="Bala M."/>
            <person name="Kumar A."/>
            <person name="Mayilraj S."/>
        </authorList>
    </citation>
    <scope>NUCLEOTIDE SEQUENCE [LARGE SCALE GENOMIC DNA]</scope>
    <source>
        <strain evidence="4 5">IITR-54</strain>
    </source>
</reference>
<evidence type="ECO:0000259" key="3">
    <source>
        <dbReference type="PROSITE" id="PS50234"/>
    </source>
</evidence>
<dbReference type="AlphaFoldDB" id="A0A7V7UWH7"/>
<dbReference type="InterPro" id="IPR036465">
    <property type="entry name" value="vWFA_dom_sf"/>
</dbReference>
<dbReference type="PROSITE" id="PS50234">
    <property type="entry name" value="VWFA"/>
    <property type="match status" value="1"/>
</dbReference>
<dbReference type="InterPro" id="IPR050934">
    <property type="entry name" value="ITIH"/>
</dbReference>
<evidence type="ECO:0000256" key="1">
    <source>
        <dbReference type="SAM" id="MobiDB-lite"/>
    </source>
</evidence>
<accession>A0A7V7UWH7</accession>
<evidence type="ECO:0000256" key="2">
    <source>
        <dbReference type="SAM" id="SignalP"/>
    </source>
</evidence>
<feature type="region of interest" description="Disordered" evidence="1">
    <location>
        <begin position="926"/>
        <end position="963"/>
    </location>
</feature>
<dbReference type="Pfam" id="PF13519">
    <property type="entry name" value="VWA_2"/>
    <property type="match status" value="1"/>
</dbReference>
<dbReference type="OrthoDB" id="38701at2"/>
<dbReference type="PANTHER" id="PTHR10338:SF108">
    <property type="entry name" value="INTER-ALPHA-TRYPSIN INHIBITOR HEAVY CHAIN H4-LIKE PROTEIN"/>
    <property type="match status" value="1"/>
</dbReference>
<protein>
    <submittedName>
        <fullName evidence="4">VWA domain-containing protein</fullName>
    </submittedName>
</protein>
<dbReference type="SUPFAM" id="SSF53300">
    <property type="entry name" value="vWA-like"/>
    <property type="match status" value="1"/>
</dbReference>
<keyword evidence="2" id="KW-0732">Signal</keyword>
<evidence type="ECO:0000313" key="4">
    <source>
        <dbReference type="EMBL" id="KAB2334386.1"/>
    </source>
</evidence>